<dbReference type="Gene3D" id="1.10.1470.10">
    <property type="entry name" value="YjbJ"/>
    <property type="match status" value="1"/>
</dbReference>
<evidence type="ECO:0000256" key="1">
    <source>
        <dbReference type="ARBA" id="ARBA00009129"/>
    </source>
</evidence>
<dbReference type="InterPro" id="IPR050423">
    <property type="entry name" value="UPF0337_stress_rsp"/>
</dbReference>
<dbReference type="InterPro" id="IPR026042">
    <property type="entry name" value="YjbJ"/>
</dbReference>
<evidence type="ECO:0000313" key="4">
    <source>
        <dbReference type="Proteomes" id="UP000765845"/>
    </source>
</evidence>
<organism evidence="3 4">
    <name type="scientific">Spongiibacter thalassae</name>
    <dbReference type="NCBI Taxonomy" id="2721624"/>
    <lineage>
        <taxon>Bacteria</taxon>
        <taxon>Pseudomonadati</taxon>
        <taxon>Pseudomonadota</taxon>
        <taxon>Gammaproteobacteria</taxon>
        <taxon>Cellvibrionales</taxon>
        <taxon>Spongiibacteraceae</taxon>
        <taxon>Spongiibacter</taxon>
    </lineage>
</organism>
<dbReference type="EMBL" id="JAAWWK010000005">
    <property type="protein sequence ID" value="NKI18573.1"/>
    <property type="molecule type" value="Genomic_DNA"/>
</dbReference>
<feature type="domain" description="CsbD-like" evidence="2">
    <location>
        <begin position="4"/>
        <end position="56"/>
    </location>
</feature>
<evidence type="ECO:0000259" key="2">
    <source>
        <dbReference type="Pfam" id="PF05532"/>
    </source>
</evidence>
<dbReference type="PANTHER" id="PTHR34977">
    <property type="entry name" value="UPF0337 PROTEIN YJBJ"/>
    <property type="match status" value="1"/>
</dbReference>
<dbReference type="RefSeq" id="WP_168451103.1">
    <property type="nucleotide sequence ID" value="NZ_JAAWWK010000005.1"/>
</dbReference>
<gene>
    <name evidence="3" type="ORF">HCU74_14240</name>
</gene>
<dbReference type="InterPro" id="IPR008462">
    <property type="entry name" value="CsbD"/>
</dbReference>
<comment type="similarity">
    <text evidence="1">Belongs to the UPF0337 (CsbD) family.</text>
</comment>
<proteinExistence type="inferred from homology"/>
<accession>A0ABX1GJJ8</accession>
<dbReference type="PIRSF" id="PIRSF039008">
    <property type="entry name" value="YjbJ"/>
    <property type="match status" value="1"/>
</dbReference>
<dbReference type="Pfam" id="PF05532">
    <property type="entry name" value="CsbD"/>
    <property type="match status" value="1"/>
</dbReference>
<keyword evidence="4" id="KW-1185">Reference proteome</keyword>
<name>A0ABX1GJJ8_9GAMM</name>
<evidence type="ECO:0000313" key="3">
    <source>
        <dbReference type="EMBL" id="NKI18573.1"/>
    </source>
</evidence>
<sequence length="66" mass="7673">MNRDIAEGKWKQLKGQIKEKWANITDDDLEAAEGSSERLIGMLQERQGLAKDEAEKQFEEMKKKLH</sequence>
<dbReference type="Proteomes" id="UP000765845">
    <property type="component" value="Unassembled WGS sequence"/>
</dbReference>
<dbReference type="PANTHER" id="PTHR34977:SF1">
    <property type="entry name" value="UPF0337 PROTEIN YJBJ"/>
    <property type="match status" value="1"/>
</dbReference>
<protein>
    <submittedName>
        <fullName evidence="3">CsbD family protein</fullName>
    </submittedName>
</protein>
<reference evidence="3 4" key="1">
    <citation type="submission" date="2020-04" db="EMBL/GenBank/DDBJ databases">
        <authorList>
            <person name="Yoon J."/>
        </authorList>
    </citation>
    <scope>NUCLEOTIDE SEQUENCE [LARGE SCALE GENOMIC DNA]</scope>
    <source>
        <strain evidence="3 4">KMU-166</strain>
    </source>
</reference>
<dbReference type="InterPro" id="IPR036629">
    <property type="entry name" value="YjbJ_sf"/>
</dbReference>
<dbReference type="SUPFAM" id="SSF69047">
    <property type="entry name" value="Hypothetical protein YjbJ"/>
    <property type="match status" value="1"/>
</dbReference>
<comment type="caution">
    <text evidence="3">The sequence shown here is derived from an EMBL/GenBank/DDBJ whole genome shotgun (WGS) entry which is preliminary data.</text>
</comment>